<dbReference type="PROSITE" id="PS51842">
    <property type="entry name" value="IF_ROD_2"/>
    <property type="match status" value="1"/>
</dbReference>
<dbReference type="PANTHER" id="PTHR23239">
    <property type="entry name" value="INTERMEDIATE FILAMENT"/>
    <property type="match status" value="1"/>
</dbReference>
<evidence type="ECO:0000313" key="7">
    <source>
        <dbReference type="Proteomes" id="UP000812440"/>
    </source>
</evidence>
<feature type="coiled-coil region" evidence="4">
    <location>
        <begin position="192"/>
        <end position="233"/>
    </location>
</feature>
<dbReference type="PANTHER" id="PTHR23239:SF377">
    <property type="entry name" value="KERATIN 34"/>
    <property type="match status" value="1"/>
</dbReference>
<dbReference type="GO" id="GO:0030855">
    <property type="term" value="P:epithelial cell differentiation"/>
    <property type="evidence" value="ECO:0007669"/>
    <property type="project" value="TreeGrafter"/>
</dbReference>
<dbReference type="Proteomes" id="UP000812440">
    <property type="component" value="Chromosome 8_10"/>
</dbReference>
<sequence>SSGSLKGLGSDSSCYIRSSGSCRVPGIHGSFGGRSFGKSHGYGGHGSSSAWCLNVGYGGHSGFSHGGHSGFGHGGHSGFHHGGHSFLNDGIHKISEKETMHQLNDRLANYLGKVHSLEKENNQFERNIREWYDNQVPYTSPDFHHYFKSIEELHNKIHHACTGNAEILLKTDNARLAADDFRNKYENEASLCMGAEGEINGLRRVLDELNMNKNDLEIQLQSLNEELDSCKKNHAEEVSGLRSQLGSRVHVEVDAAPARDLTKILSEIREQYENIVEKNRKEAEDWFMNKSDELNQQVTSSAEQLETVHTEVIQLRNTVQSLEIDLQSQSSMKAALECTLTDTEARYSGHLSQLQCLINNVETKLADLRSELERQNYEYKALMDVKTRLEMEIGTYRHLIDGEDLQ</sequence>
<dbReference type="InterPro" id="IPR002957">
    <property type="entry name" value="Keratin_I"/>
</dbReference>
<evidence type="ECO:0000313" key="6">
    <source>
        <dbReference type="EMBL" id="KAG8446702.1"/>
    </source>
</evidence>
<evidence type="ECO:0000256" key="2">
    <source>
        <dbReference type="ARBA" id="ARBA00022754"/>
    </source>
</evidence>
<evidence type="ECO:0000256" key="4">
    <source>
        <dbReference type="SAM" id="Coils"/>
    </source>
</evidence>
<dbReference type="Pfam" id="PF00038">
    <property type="entry name" value="Filament"/>
    <property type="match status" value="1"/>
</dbReference>
<feature type="non-terminal residue" evidence="6">
    <location>
        <position position="1"/>
    </location>
</feature>
<feature type="coiled-coil region" evidence="4">
    <location>
        <begin position="100"/>
        <end position="134"/>
    </location>
</feature>
<dbReference type="AlphaFoldDB" id="A0A8T2JQZ7"/>
<dbReference type="Gene3D" id="1.20.5.500">
    <property type="entry name" value="Single helix bin"/>
    <property type="match status" value="1"/>
</dbReference>
<keyword evidence="3 4" id="KW-0175">Coiled coil</keyword>
<dbReference type="FunFam" id="1.20.5.170:FF:000002">
    <property type="entry name" value="Type I keratin KA11"/>
    <property type="match status" value="1"/>
</dbReference>
<proteinExistence type="predicted"/>
<keyword evidence="2" id="KW-0403">Intermediate filament</keyword>
<dbReference type="FunFam" id="1.20.5.1160:FF:000002">
    <property type="entry name" value="Type I keratin 10"/>
    <property type="match status" value="1"/>
</dbReference>
<gene>
    <name evidence="6" type="ORF">GDO86_014237</name>
</gene>
<organism evidence="6 7">
    <name type="scientific">Hymenochirus boettgeri</name>
    <name type="common">Congo dwarf clawed frog</name>
    <dbReference type="NCBI Taxonomy" id="247094"/>
    <lineage>
        <taxon>Eukaryota</taxon>
        <taxon>Metazoa</taxon>
        <taxon>Chordata</taxon>
        <taxon>Craniata</taxon>
        <taxon>Vertebrata</taxon>
        <taxon>Euteleostomi</taxon>
        <taxon>Amphibia</taxon>
        <taxon>Batrachia</taxon>
        <taxon>Anura</taxon>
        <taxon>Pipoidea</taxon>
        <taxon>Pipidae</taxon>
        <taxon>Pipinae</taxon>
        <taxon>Hymenochirus</taxon>
    </lineage>
</organism>
<evidence type="ECO:0000259" key="5">
    <source>
        <dbReference type="PROSITE" id="PS51842"/>
    </source>
</evidence>
<dbReference type="PRINTS" id="PR01248">
    <property type="entry name" value="TYPE1KERATIN"/>
</dbReference>
<keyword evidence="1" id="KW-0416">Keratin</keyword>
<dbReference type="SMART" id="SM01391">
    <property type="entry name" value="Filament"/>
    <property type="match status" value="1"/>
</dbReference>
<evidence type="ECO:0000256" key="3">
    <source>
        <dbReference type="ARBA" id="ARBA00023054"/>
    </source>
</evidence>
<comment type="caution">
    <text evidence="6">The sequence shown here is derived from an EMBL/GenBank/DDBJ whole genome shotgun (WGS) entry which is preliminary data.</text>
</comment>
<name>A0A8T2JQZ7_9PIPI</name>
<dbReference type="Gene3D" id="1.20.5.1160">
    <property type="entry name" value="Vasodilator-stimulated phosphoprotein"/>
    <property type="match status" value="1"/>
</dbReference>
<dbReference type="FunFam" id="1.20.5.500:FF:000001">
    <property type="entry name" value="Type II keratin 23"/>
    <property type="match status" value="1"/>
</dbReference>
<accession>A0A8T2JQZ7</accession>
<dbReference type="EMBL" id="JAACNH010000003">
    <property type="protein sequence ID" value="KAG8446702.1"/>
    <property type="molecule type" value="Genomic_DNA"/>
</dbReference>
<feature type="coiled-coil region" evidence="4">
    <location>
        <begin position="351"/>
        <end position="385"/>
    </location>
</feature>
<dbReference type="GO" id="GO:0005198">
    <property type="term" value="F:structural molecule activity"/>
    <property type="evidence" value="ECO:0007669"/>
    <property type="project" value="InterPro"/>
</dbReference>
<dbReference type="SUPFAM" id="SSF64593">
    <property type="entry name" value="Intermediate filament protein, coiled coil region"/>
    <property type="match status" value="2"/>
</dbReference>
<feature type="coiled-coil region" evidence="4">
    <location>
        <begin position="258"/>
        <end position="285"/>
    </location>
</feature>
<evidence type="ECO:0000256" key="1">
    <source>
        <dbReference type="ARBA" id="ARBA00022744"/>
    </source>
</evidence>
<protein>
    <recommendedName>
        <fullName evidence="5">IF rod domain-containing protein</fullName>
    </recommendedName>
</protein>
<reference evidence="6" key="1">
    <citation type="thesis" date="2020" institute="ProQuest LLC" country="789 East Eisenhower Parkway, Ann Arbor, MI, USA">
        <title>Comparative Genomics and Chromosome Evolution.</title>
        <authorList>
            <person name="Mudd A.B."/>
        </authorList>
    </citation>
    <scope>NUCLEOTIDE SEQUENCE</scope>
    <source>
        <strain evidence="6">Female2</strain>
        <tissue evidence="6">Blood</tissue>
    </source>
</reference>
<dbReference type="GO" id="GO:0005882">
    <property type="term" value="C:intermediate filament"/>
    <property type="evidence" value="ECO:0007669"/>
    <property type="project" value="UniProtKB-KW"/>
</dbReference>
<dbReference type="InterPro" id="IPR039008">
    <property type="entry name" value="IF_rod_dom"/>
</dbReference>
<dbReference type="GO" id="GO:0045109">
    <property type="term" value="P:intermediate filament organization"/>
    <property type="evidence" value="ECO:0007669"/>
    <property type="project" value="TreeGrafter"/>
</dbReference>
<feature type="domain" description="IF rod" evidence="5">
    <location>
        <begin position="96"/>
        <end position="406"/>
    </location>
</feature>
<keyword evidence="7" id="KW-1185">Reference proteome</keyword>
<dbReference type="OrthoDB" id="2441647at2759"/>
<dbReference type="Gene3D" id="1.20.5.170">
    <property type="match status" value="1"/>
</dbReference>